<organism evidence="2 3">
    <name type="scientific">Priapulus caudatus</name>
    <name type="common">Priapulid worm</name>
    <dbReference type="NCBI Taxonomy" id="37621"/>
    <lineage>
        <taxon>Eukaryota</taxon>
        <taxon>Metazoa</taxon>
        <taxon>Ecdysozoa</taxon>
        <taxon>Scalidophora</taxon>
        <taxon>Priapulida</taxon>
        <taxon>Priapulimorpha</taxon>
        <taxon>Priapulimorphida</taxon>
        <taxon>Priapulidae</taxon>
        <taxon>Priapulus</taxon>
    </lineage>
</organism>
<feature type="compositionally biased region" description="Pro residues" evidence="1">
    <location>
        <begin position="72"/>
        <end position="81"/>
    </location>
</feature>
<dbReference type="GeneID" id="106809123"/>
<gene>
    <name evidence="3" type="primary">LOC106809123</name>
</gene>
<reference evidence="3" key="1">
    <citation type="submission" date="2025-08" db="UniProtKB">
        <authorList>
            <consortium name="RefSeq"/>
        </authorList>
    </citation>
    <scope>IDENTIFICATION</scope>
</reference>
<feature type="compositionally biased region" description="Polar residues" evidence="1">
    <location>
        <begin position="142"/>
        <end position="157"/>
    </location>
</feature>
<protein>
    <submittedName>
        <fullName evidence="3">Flocculation protein FLO11-like</fullName>
    </submittedName>
</protein>
<evidence type="ECO:0000313" key="2">
    <source>
        <dbReference type="Proteomes" id="UP000695022"/>
    </source>
</evidence>
<feature type="region of interest" description="Disordered" evidence="1">
    <location>
        <begin position="135"/>
        <end position="227"/>
    </location>
</feature>
<feature type="compositionally biased region" description="Low complexity" evidence="1">
    <location>
        <begin position="1"/>
        <end position="27"/>
    </location>
</feature>
<accession>A0ABM1E5V1</accession>
<proteinExistence type="predicted"/>
<dbReference type="Proteomes" id="UP000695022">
    <property type="component" value="Unplaced"/>
</dbReference>
<feature type="non-terminal residue" evidence="3">
    <location>
        <position position="1"/>
    </location>
</feature>
<evidence type="ECO:0000313" key="3">
    <source>
        <dbReference type="RefSeq" id="XP_014667572.1"/>
    </source>
</evidence>
<evidence type="ECO:0000256" key="1">
    <source>
        <dbReference type="SAM" id="MobiDB-lite"/>
    </source>
</evidence>
<keyword evidence="2" id="KW-1185">Reference proteome</keyword>
<dbReference type="RefSeq" id="XP_014667572.1">
    <property type="nucleotide sequence ID" value="XM_014812086.1"/>
</dbReference>
<name>A0ABM1E5V1_PRICU</name>
<feature type="compositionally biased region" description="Polar residues" evidence="1">
    <location>
        <begin position="89"/>
        <end position="100"/>
    </location>
</feature>
<feature type="compositionally biased region" description="Low complexity" evidence="1">
    <location>
        <begin position="41"/>
        <end position="71"/>
    </location>
</feature>
<sequence>SVSSASAPASSSASSSASAPASSSASVLFSSPHPTIVSAKSSIPSLSSASSSTPSTSSAPPLPSIESVSSLLPPPSPPPPSSLSSPSSATTGQPSYLPYTQQVLSISGGTMDTTDLSTSSSSRIAGTFQVSSYTVKSDLIRENSTSVDGQKSASTKMAVSDVSDDSRTDSSQWTFPTADSSIEASEEISSHISSSSNTASYANDTNENDSESSSTISTQHTGWNNMV</sequence>
<feature type="region of interest" description="Disordered" evidence="1">
    <location>
        <begin position="1"/>
        <end position="100"/>
    </location>
</feature>